<feature type="transmembrane region" description="Helical" evidence="6">
    <location>
        <begin position="1745"/>
        <end position="1765"/>
    </location>
</feature>
<accession>A0A151JX37</accession>
<evidence type="ECO:0000256" key="2">
    <source>
        <dbReference type="ARBA" id="ARBA00022692"/>
    </source>
</evidence>
<evidence type="ECO:0000256" key="4">
    <source>
        <dbReference type="ARBA" id="ARBA00023136"/>
    </source>
</evidence>
<dbReference type="GO" id="GO:0035249">
    <property type="term" value="P:synaptic transmission, glutamatergic"/>
    <property type="evidence" value="ECO:0007669"/>
    <property type="project" value="TreeGrafter"/>
</dbReference>
<dbReference type="SUPFAM" id="SSF103473">
    <property type="entry name" value="MFS general substrate transporter"/>
    <property type="match status" value="1"/>
</dbReference>
<keyword evidence="2 6" id="KW-0812">Transmembrane</keyword>
<evidence type="ECO:0000313" key="9">
    <source>
        <dbReference type="Proteomes" id="UP000078541"/>
    </source>
</evidence>
<dbReference type="InterPro" id="IPR011701">
    <property type="entry name" value="MFS"/>
</dbReference>
<dbReference type="InterPro" id="IPR050382">
    <property type="entry name" value="MFS_Na/Anion_cotransporter"/>
</dbReference>
<dbReference type="GO" id="GO:0005313">
    <property type="term" value="F:L-glutamate transmembrane transporter activity"/>
    <property type="evidence" value="ECO:0007669"/>
    <property type="project" value="TreeGrafter"/>
</dbReference>
<dbReference type="FunFam" id="1.20.1250.20:FF:000226">
    <property type="entry name" value="Vesicular GLUtamate transporter"/>
    <property type="match status" value="1"/>
</dbReference>
<keyword evidence="4 6" id="KW-0472">Membrane</keyword>
<dbReference type="GO" id="GO:0060076">
    <property type="term" value="C:excitatory synapse"/>
    <property type="evidence" value="ECO:0007669"/>
    <property type="project" value="TreeGrafter"/>
</dbReference>
<evidence type="ECO:0000256" key="6">
    <source>
        <dbReference type="SAM" id="Phobius"/>
    </source>
</evidence>
<feature type="compositionally biased region" description="Polar residues" evidence="5">
    <location>
        <begin position="1836"/>
        <end position="1851"/>
    </location>
</feature>
<gene>
    <name evidence="8" type="ORF">ALC56_06232</name>
</gene>
<dbReference type="PANTHER" id="PTHR11662:SF456">
    <property type="entry name" value="VESICULAR GLUTAMATE TRANSPORTER, ISOFORM A"/>
    <property type="match status" value="1"/>
</dbReference>
<dbReference type="GO" id="GO:0050803">
    <property type="term" value="P:regulation of synapse structure or activity"/>
    <property type="evidence" value="ECO:0007669"/>
    <property type="project" value="TreeGrafter"/>
</dbReference>
<comment type="subcellular location">
    <subcellularLocation>
        <location evidence="1">Membrane</location>
        <topology evidence="1">Multi-pass membrane protein</topology>
    </subcellularLocation>
</comment>
<dbReference type="Proteomes" id="UP000078541">
    <property type="component" value="Unassembled WGS sequence"/>
</dbReference>
<dbReference type="InterPro" id="IPR036259">
    <property type="entry name" value="MFS_trans_sf"/>
</dbReference>
<feature type="transmembrane region" description="Helical" evidence="6">
    <location>
        <begin position="1610"/>
        <end position="1631"/>
    </location>
</feature>
<evidence type="ECO:0000256" key="3">
    <source>
        <dbReference type="ARBA" id="ARBA00022989"/>
    </source>
</evidence>
<sequence>MTKNQLYTSRNEQALPTKPCDCASQDIVFDLKKYDPYFNKIRALFVPSLESRFQSLLKEFVYNTNSRWAKQFSCFKKFVDMIIMWKDLLNRVVEYDISTMEKIMKNTIKRMIKDDLIIYFLNSVILHHRLKKVCRELDTLGIEDNILKNLNVWNFINEQDYLDRNCFMNFNTTISMDCNTNLNTVPYDTKRSIKCKKTVKPLAKKIHDRNTEHIQSTTSKYRKHRILALNQNFLQHKEDNSNYYSTYVATGSTRQNDYNTDKINKSFNEKSCNTESKKIRNDLKLKIIIHKVQIEDHKYSTFSSVNITRLPLPCKPSNLIRQIFETDPSLTESCLIVMKRKFEDSMYNVSSCLNSVIEKLNIKFTKSLCLNCEIYSEYISFKLKAPNIKKHLFVTRVPICQNVHKCMVQEDFSILSSKSRSTELNKLKCFTQCKDNCMNFNGVHVDTHEKAEKLDTCYSQSDEADRSFIKNIVIDIAENKTENNNENSSRYVERYFINCSCNDPCKDNVEEIYNMTSCVDNSVERNREYCTISNSIDINYDDDIKKCRKEVFESSNLITRNSISTQLVNNANCTCSLYENFIGTSNEIEDIFSNKDLDSINEHDCLSTKKSNSKIELENKIYTNTNRYSIASFVQNSEYDKQLVELNYNRFSNNINRIDKHFDTQENDSLLNSAKVETGCNSCGSCRCNDFIDITVTDNILRKNICAFEISQNNFDAVTTARSTDYSKIVQASTSSSNSLTISIQMPRSKILSKEIDVDTFYPRIVWLTSENDKNIPIKETSDGCNEIANLSTHTLIVSKKRNQFFSDMNKEMLDVKDGTQNFVTSSERFSVSKGRFRSNGDSRSSDISTREYLRSKTHSTSNASLYSRSFVTTSEFAMSDRRDKFQKSMLHGRRCVTSANGIHNITSTTIKHRTASRRYPNNYSGKTRPQMVFAITKFRNSIDKSIDKIKRLIREKLRRTLFNNKISNNNKMTKIIWKTKESSEDTRKKKTSDKCDYSITSCSTYDCCKRSYTTSSCKSSSVFLSTSRTKEKERYEENIKFCDHGLENDNNKVLLSFRSIKPSLQWSYDLLTSTTEDIEKQKLNRNNRIRYDKKEKIGNIMNYISRNSHRYDSKNSETNITISLQSTKTFLTESDSKYYGHITYKHQEKTYDNKRICKQMCNQDHHKNDQMRYEYEQCRTRNKYRDIPIKYSNVNSNESFKTLLSHSWRKNARNTHKRLYDISELNKVKRFACSCSRKKKQIFEKDISDHSNDSLRSNANLRKRYAFAILTDVCNDYIDDLDLNFKLRLLRYVELCKSIKRSLIRTTEQFRRSAGGYEEFETTCESSKDNKGFEDERGYSTQPSFESLPEPERPPLRHIDTYCMPECPCLSKRYTIATLACVGFVISFGMRCNMGMAKLVMKNTTEGENNTIKFNWTVGMESALDSSFFWGYLVTQVPGGFLASLYPANKIFGTAIAISSFLNLLVPGALKVDPIVDMGVQVLKGLVEGVTYPACHGIWKYWAPPLERSRLATLAFCGSYAAMVIGMPLSGYLSSWFGWTASFYFYGMCGLIWYGFWLWLTFEKPSKHPCISARELRYIEDSLGQGQTQAPVPTLATTPWRKFLTSMPVYAIIVANFCRSWNFYLLVLFQPRFMHESFGMPLVETGVIGSLPHLLMTMIVPCGGLLADYLRKRGIMTTTNVRKVFNCGGFGMEALFFLVVAHATTSENGTAATVALAIGVACSGFAISGFNVNHLDIAPRYASILMGMSNGIGTIAGLLVPFFVDNITEKKDPHSWRNVFIIAACVHIFGVTFYAIFCSGELQPWADPTLEEQKSWNPMDEFGQTKPPVPPPPKTMQSEFIKQPSRDGSVTDDWNTYEQSPAENHLYARQDSKAPVINYGSTETNSSNPFHSTNPFASDVNASFVQPPATDDYTYDIVHNQQSN</sequence>
<dbReference type="Pfam" id="PF07690">
    <property type="entry name" value="MFS_1"/>
    <property type="match status" value="1"/>
</dbReference>
<feature type="region of interest" description="Disordered" evidence="5">
    <location>
        <begin position="1819"/>
        <end position="1851"/>
    </location>
</feature>
<dbReference type="InterPro" id="IPR020846">
    <property type="entry name" value="MFS_dom"/>
</dbReference>
<dbReference type="PANTHER" id="PTHR11662">
    <property type="entry name" value="SOLUTE CARRIER FAMILY 17"/>
    <property type="match status" value="1"/>
</dbReference>
<feature type="transmembrane region" description="Helical" evidence="6">
    <location>
        <begin position="1684"/>
        <end position="1705"/>
    </location>
</feature>
<dbReference type="CDD" id="cd17382">
    <property type="entry name" value="MFS_SLC17A6_7_8_VGluT"/>
    <property type="match status" value="1"/>
</dbReference>
<keyword evidence="9" id="KW-1185">Reference proteome</keyword>
<dbReference type="GO" id="GO:0005326">
    <property type="term" value="F:neurotransmitter transmembrane transporter activity"/>
    <property type="evidence" value="ECO:0007669"/>
    <property type="project" value="TreeGrafter"/>
</dbReference>
<feature type="transmembrane region" description="Helical" evidence="6">
    <location>
        <begin position="1777"/>
        <end position="1798"/>
    </location>
</feature>
<dbReference type="STRING" id="34720.A0A151JX37"/>
<dbReference type="Gene3D" id="1.20.1250.20">
    <property type="entry name" value="MFS general substrate transporter like domains"/>
    <property type="match status" value="2"/>
</dbReference>
<dbReference type="FunFam" id="1.20.1250.20:FF:000264">
    <property type="entry name" value="vesicular glutamate transporter 1"/>
    <property type="match status" value="1"/>
</dbReference>
<evidence type="ECO:0000256" key="5">
    <source>
        <dbReference type="SAM" id="MobiDB-lite"/>
    </source>
</evidence>
<evidence type="ECO:0000313" key="8">
    <source>
        <dbReference type="EMBL" id="KYN39412.1"/>
    </source>
</evidence>
<dbReference type="GO" id="GO:0030672">
    <property type="term" value="C:synaptic vesicle membrane"/>
    <property type="evidence" value="ECO:0007669"/>
    <property type="project" value="TreeGrafter"/>
</dbReference>
<feature type="compositionally biased region" description="Basic and acidic residues" evidence="5">
    <location>
        <begin position="1327"/>
        <end position="1339"/>
    </location>
</feature>
<organism evidence="8 9">
    <name type="scientific">Trachymyrmex septentrionalis</name>
    <dbReference type="NCBI Taxonomy" id="34720"/>
    <lineage>
        <taxon>Eukaryota</taxon>
        <taxon>Metazoa</taxon>
        <taxon>Ecdysozoa</taxon>
        <taxon>Arthropoda</taxon>
        <taxon>Hexapoda</taxon>
        <taxon>Insecta</taxon>
        <taxon>Pterygota</taxon>
        <taxon>Neoptera</taxon>
        <taxon>Endopterygota</taxon>
        <taxon>Hymenoptera</taxon>
        <taxon>Apocrita</taxon>
        <taxon>Aculeata</taxon>
        <taxon>Formicoidea</taxon>
        <taxon>Formicidae</taxon>
        <taxon>Myrmicinae</taxon>
        <taxon>Trachymyrmex</taxon>
    </lineage>
</organism>
<feature type="transmembrane region" description="Helical" evidence="6">
    <location>
        <begin position="1651"/>
        <end position="1672"/>
    </location>
</feature>
<feature type="region of interest" description="Disordered" evidence="5">
    <location>
        <begin position="1322"/>
        <end position="1352"/>
    </location>
</feature>
<feature type="transmembrane region" description="Helical" evidence="6">
    <location>
        <begin position="1711"/>
        <end position="1733"/>
    </location>
</feature>
<keyword evidence="3 6" id="KW-1133">Transmembrane helix</keyword>
<dbReference type="GO" id="GO:0098700">
    <property type="term" value="P:neurotransmitter loading into synaptic vesicle"/>
    <property type="evidence" value="ECO:0007669"/>
    <property type="project" value="TreeGrafter"/>
</dbReference>
<feature type="domain" description="Major facilitator superfamily (MFS) profile" evidence="7">
    <location>
        <begin position="1376"/>
        <end position="1803"/>
    </location>
</feature>
<protein>
    <submittedName>
        <fullName evidence="8">Vesicular glutamate transporter 2</fullName>
    </submittedName>
</protein>
<proteinExistence type="predicted"/>
<evidence type="ECO:0000256" key="1">
    <source>
        <dbReference type="ARBA" id="ARBA00004141"/>
    </source>
</evidence>
<dbReference type="PROSITE" id="PS50850">
    <property type="entry name" value="MFS"/>
    <property type="match status" value="1"/>
</dbReference>
<evidence type="ECO:0000259" key="7">
    <source>
        <dbReference type="PROSITE" id="PS50850"/>
    </source>
</evidence>
<dbReference type="EMBL" id="KQ981607">
    <property type="protein sequence ID" value="KYN39412.1"/>
    <property type="molecule type" value="Genomic_DNA"/>
</dbReference>
<reference evidence="8 9" key="1">
    <citation type="submission" date="2016-03" db="EMBL/GenBank/DDBJ databases">
        <title>Trachymyrmex septentrionalis WGS genome.</title>
        <authorList>
            <person name="Nygaard S."/>
            <person name="Hu H."/>
            <person name="Boomsma J."/>
            <person name="Zhang G."/>
        </authorList>
    </citation>
    <scope>NUCLEOTIDE SEQUENCE [LARGE SCALE GENOMIC DNA]</scope>
    <source>
        <strain evidence="8">Tsep2-gDNA-1</strain>
        <tissue evidence="8">Whole body</tissue>
    </source>
</reference>
<feature type="transmembrane region" description="Helical" evidence="6">
    <location>
        <begin position="1375"/>
        <end position="1393"/>
    </location>
</feature>
<feature type="transmembrane region" description="Helical" evidence="6">
    <location>
        <begin position="1512"/>
        <end position="1532"/>
    </location>
</feature>
<name>A0A151JX37_9HYME</name>
<feature type="transmembrane region" description="Helical" evidence="6">
    <location>
        <begin position="1544"/>
        <end position="1563"/>
    </location>
</feature>